<evidence type="ECO:0000313" key="3">
    <source>
        <dbReference type="EMBL" id="TDD38407.1"/>
    </source>
</evidence>
<evidence type="ECO:0000256" key="2">
    <source>
        <dbReference type="SAM" id="SignalP"/>
    </source>
</evidence>
<keyword evidence="2" id="KW-0732">Signal</keyword>
<proteinExistence type="predicted"/>
<keyword evidence="4" id="KW-1185">Reference proteome</keyword>
<reference evidence="3 4" key="1">
    <citation type="submission" date="2019-03" db="EMBL/GenBank/DDBJ databases">
        <title>Draft genome sequences of novel Actinobacteria.</title>
        <authorList>
            <person name="Sahin N."/>
            <person name="Ay H."/>
            <person name="Saygin H."/>
        </authorList>
    </citation>
    <scope>NUCLEOTIDE SEQUENCE [LARGE SCALE GENOMIC DNA]</scope>
    <source>
        <strain evidence="3 4">CH32</strain>
    </source>
</reference>
<dbReference type="RefSeq" id="WP_132619959.1">
    <property type="nucleotide sequence ID" value="NZ_SMKQ01000178.1"/>
</dbReference>
<accession>A0A4V6PDL4</accession>
<comment type="caution">
    <text evidence="3">The sequence shown here is derived from an EMBL/GenBank/DDBJ whole genome shotgun (WGS) entry which is preliminary data.</text>
</comment>
<feature type="signal peptide" evidence="2">
    <location>
        <begin position="1"/>
        <end position="27"/>
    </location>
</feature>
<dbReference type="Proteomes" id="UP000295302">
    <property type="component" value="Unassembled WGS sequence"/>
</dbReference>
<dbReference type="AlphaFoldDB" id="A0A4V6PDL4"/>
<feature type="region of interest" description="Disordered" evidence="1">
    <location>
        <begin position="61"/>
        <end position="80"/>
    </location>
</feature>
<gene>
    <name evidence="3" type="ORF">E1286_36310</name>
</gene>
<dbReference type="EMBL" id="SMKQ01000178">
    <property type="protein sequence ID" value="TDD38407.1"/>
    <property type="molecule type" value="Genomic_DNA"/>
</dbReference>
<dbReference type="OrthoDB" id="3542861at2"/>
<organism evidence="3 4">
    <name type="scientific">Nonomuraea terrae</name>
    <dbReference type="NCBI Taxonomy" id="2530383"/>
    <lineage>
        <taxon>Bacteria</taxon>
        <taxon>Bacillati</taxon>
        <taxon>Actinomycetota</taxon>
        <taxon>Actinomycetes</taxon>
        <taxon>Streptosporangiales</taxon>
        <taxon>Streptosporangiaceae</taxon>
        <taxon>Nonomuraea</taxon>
    </lineage>
</organism>
<sequence length="108" mass="11105">MLVSFVRISMIAAIGCVASLTQSTASADTPLRERSALARLLGGIDLNSALSTPAENRLIAYNSSMPDSPTTVSGPANSGISTNSGKYFNEGIPINSGDVSNNNGVFDP</sequence>
<feature type="chain" id="PRO_5020934754" evidence="2">
    <location>
        <begin position="28"/>
        <end position="108"/>
    </location>
</feature>
<evidence type="ECO:0000256" key="1">
    <source>
        <dbReference type="SAM" id="MobiDB-lite"/>
    </source>
</evidence>
<name>A0A4V6PDL4_9ACTN</name>
<protein>
    <submittedName>
        <fullName evidence="3">Uncharacterized protein</fullName>
    </submittedName>
</protein>
<evidence type="ECO:0000313" key="4">
    <source>
        <dbReference type="Proteomes" id="UP000295302"/>
    </source>
</evidence>